<dbReference type="GO" id="GO:0008757">
    <property type="term" value="F:S-adenosylmethionine-dependent methyltransferase activity"/>
    <property type="evidence" value="ECO:0007669"/>
    <property type="project" value="InterPro"/>
</dbReference>
<evidence type="ECO:0000313" key="2">
    <source>
        <dbReference type="EMBL" id="MBD8526045.1"/>
    </source>
</evidence>
<dbReference type="EMBL" id="JACYTR010000016">
    <property type="protein sequence ID" value="MBD8526045.1"/>
    <property type="molecule type" value="Genomic_DNA"/>
</dbReference>
<evidence type="ECO:0000313" key="3">
    <source>
        <dbReference type="Proteomes" id="UP000613768"/>
    </source>
</evidence>
<dbReference type="InterPro" id="IPR013216">
    <property type="entry name" value="Methyltransf_11"/>
</dbReference>
<dbReference type="GO" id="GO:0032259">
    <property type="term" value="P:methylation"/>
    <property type="evidence" value="ECO:0007669"/>
    <property type="project" value="UniProtKB-KW"/>
</dbReference>
<proteinExistence type="predicted"/>
<reference evidence="2 3" key="1">
    <citation type="submission" date="2020-09" db="EMBL/GenBank/DDBJ databases">
        <title>Pseudoxanthomonas sp. CAU 1598 isolated from sand of Yaerae Beach.</title>
        <authorList>
            <person name="Kim W."/>
        </authorList>
    </citation>
    <scope>NUCLEOTIDE SEQUENCE [LARGE SCALE GENOMIC DNA]</scope>
    <source>
        <strain evidence="2 3">CAU 1598</strain>
    </source>
</reference>
<feature type="domain" description="Methyltransferase type 11" evidence="1">
    <location>
        <begin position="56"/>
        <end position="126"/>
    </location>
</feature>
<name>A0AAW3ZMC7_9GAMM</name>
<dbReference type="SUPFAM" id="SSF53335">
    <property type="entry name" value="S-adenosyl-L-methionine-dependent methyltransferases"/>
    <property type="match status" value="1"/>
</dbReference>
<sequence length="221" mass="24665">MPQVPPSSKPCPAHWFQSTACQRVLALEQRAMTPLLTAHAGVRGLFLRASASCPGELSGNMLQHVCRLYPREGQLGGDFDCQSERLPLASESLSLVYVQHALEQCQDWPDLLEEVARCLQPEGVLMLTVFSRFSLWRSRWQGLLPIDRSRVLRCCESAGLVIEERRPIGPLWPLPLGESLHGLQFAPCRTSWALVARKRRAGMTAVGARRNVVFKPTARPT</sequence>
<protein>
    <submittedName>
        <fullName evidence="2">Methyltransferase domain-containing protein</fullName>
    </submittedName>
</protein>
<dbReference type="Proteomes" id="UP000613768">
    <property type="component" value="Unassembled WGS sequence"/>
</dbReference>
<keyword evidence="2" id="KW-0808">Transferase</keyword>
<comment type="caution">
    <text evidence="2">The sequence shown here is derived from an EMBL/GenBank/DDBJ whole genome shotgun (WGS) entry which is preliminary data.</text>
</comment>
<gene>
    <name evidence="2" type="ORF">IFO71_09845</name>
</gene>
<organism evidence="2 3">
    <name type="scientific">Pseudomarimonas arenosa</name>
    <dbReference type="NCBI Taxonomy" id="2774145"/>
    <lineage>
        <taxon>Bacteria</taxon>
        <taxon>Pseudomonadati</taxon>
        <taxon>Pseudomonadota</taxon>
        <taxon>Gammaproteobacteria</taxon>
        <taxon>Lysobacterales</taxon>
        <taxon>Lysobacteraceae</taxon>
        <taxon>Pseudomarimonas</taxon>
    </lineage>
</organism>
<dbReference type="AlphaFoldDB" id="A0AAW3ZMC7"/>
<dbReference type="Pfam" id="PF08241">
    <property type="entry name" value="Methyltransf_11"/>
    <property type="match status" value="1"/>
</dbReference>
<evidence type="ECO:0000259" key="1">
    <source>
        <dbReference type="Pfam" id="PF08241"/>
    </source>
</evidence>
<dbReference type="Gene3D" id="3.40.50.150">
    <property type="entry name" value="Vaccinia Virus protein VP39"/>
    <property type="match status" value="1"/>
</dbReference>
<keyword evidence="2" id="KW-0489">Methyltransferase</keyword>
<accession>A0AAW3ZMC7</accession>
<dbReference type="RefSeq" id="WP_192029467.1">
    <property type="nucleotide sequence ID" value="NZ_JACYTR010000016.1"/>
</dbReference>
<dbReference type="InterPro" id="IPR029063">
    <property type="entry name" value="SAM-dependent_MTases_sf"/>
</dbReference>
<keyword evidence="3" id="KW-1185">Reference proteome</keyword>